<feature type="domain" description="Ketoreductase" evidence="3">
    <location>
        <begin position="9"/>
        <end position="200"/>
    </location>
</feature>
<dbReference type="Gene3D" id="3.40.50.720">
    <property type="entry name" value="NAD(P)-binding Rossmann-like Domain"/>
    <property type="match status" value="1"/>
</dbReference>
<keyword evidence="5" id="KW-1185">Reference proteome</keyword>
<dbReference type="Proteomes" id="UP000192674">
    <property type="component" value="Unassembled WGS sequence"/>
</dbReference>
<name>A0A1W2FWU8_KIBAR</name>
<dbReference type="FunFam" id="3.40.50.720:FF:000084">
    <property type="entry name" value="Short-chain dehydrogenase reductase"/>
    <property type="match status" value="1"/>
</dbReference>
<dbReference type="PROSITE" id="PS00061">
    <property type="entry name" value="ADH_SHORT"/>
    <property type="match status" value="1"/>
</dbReference>
<evidence type="ECO:0000259" key="3">
    <source>
        <dbReference type="SMART" id="SM00822"/>
    </source>
</evidence>
<dbReference type="EMBL" id="FWXV01000014">
    <property type="protein sequence ID" value="SMD26395.1"/>
    <property type="molecule type" value="Genomic_DNA"/>
</dbReference>
<dbReference type="SUPFAM" id="SSF51735">
    <property type="entry name" value="NAD(P)-binding Rossmann-fold domains"/>
    <property type="match status" value="1"/>
</dbReference>
<dbReference type="InterPro" id="IPR002347">
    <property type="entry name" value="SDR_fam"/>
</dbReference>
<dbReference type="PRINTS" id="PR00081">
    <property type="entry name" value="GDHRDH"/>
</dbReference>
<organism evidence="4 5">
    <name type="scientific">Kibdelosporangium aridum</name>
    <dbReference type="NCBI Taxonomy" id="2030"/>
    <lineage>
        <taxon>Bacteria</taxon>
        <taxon>Bacillati</taxon>
        <taxon>Actinomycetota</taxon>
        <taxon>Actinomycetes</taxon>
        <taxon>Pseudonocardiales</taxon>
        <taxon>Pseudonocardiaceae</taxon>
        <taxon>Kibdelosporangium</taxon>
    </lineage>
</organism>
<evidence type="ECO:0000256" key="1">
    <source>
        <dbReference type="ARBA" id="ARBA00006484"/>
    </source>
</evidence>
<protein>
    <submittedName>
        <fullName evidence="4">3-oxoacyl-[acyl-carrier protein] reductase</fullName>
    </submittedName>
</protein>
<keyword evidence="2" id="KW-0560">Oxidoreductase</keyword>
<dbReference type="OrthoDB" id="154414at2"/>
<dbReference type="PANTHER" id="PTHR43639:SF1">
    <property type="entry name" value="SHORT-CHAIN DEHYDROGENASE_REDUCTASE FAMILY PROTEIN"/>
    <property type="match status" value="1"/>
</dbReference>
<dbReference type="PRINTS" id="PR00080">
    <property type="entry name" value="SDRFAMILY"/>
</dbReference>
<reference evidence="4 5" key="1">
    <citation type="submission" date="2017-04" db="EMBL/GenBank/DDBJ databases">
        <authorList>
            <person name="Afonso C.L."/>
            <person name="Miller P.J."/>
            <person name="Scott M.A."/>
            <person name="Spackman E."/>
            <person name="Goraichik I."/>
            <person name="Dimitrov K.M."/>
            <person name="Suarez D.L."/>
            <person name="Swayne D.E."/>
        </authorList>
    </citation>
    <scope>NUCLEOTIDE SEQUENCE [LARGE SCALE GENOMIC DNA]</scope>
    <source>
        <strain evidence="4 5">DSM 43828</strain>
    </source>
</reference>
<dbReference type="RefSeq" id="WP_084434148.1">
    <property type="nucleotide sequence ID" value="NZ_FWXV01000014.1"/>
</dbReference>
<gene>
    <name evidence="4" type="ORF">SAMN05661093_09978</name>
</gene>
<comment type="similarity">
    <text evidence="1">Belongs to the short-chain dehydrogenases/reductases (SDR) family.</text>
</comment>
<sequence>MTDKELAGKVALVTGGSRGLGAASARRLAASGADVAIAFHQEKDKAAAVVTDLRASGVRAELYQADLGIRAEAEAMVEQVASNFGKIDIVVNSAGIFTGGPMGSLPAPDVERLWAVNVHGTVATTQAAVAHMPDGGRIVLMGSVVGQRAALAGFADYSATKAALAMYARSWAHELAPRRITANTVSPGFSMTDMGIPQETDLGRWALAGLPFHRYAEPEEVADAVAFLASPGASYVSGVEIPVDGGWNA</sequence>
<evidence type="ECO:0000313" key="5">
    <source>
        <dbReference type="Proteomes" id="UP000192674"/>
    </source>
</evidence>
<evidence type="ECO:0000313" key="4">
    <source>
        <dbReference type="EMBL" id="SMD26395.1"/>
    </source>
</evidence>
<dbReference type="AlphaFoldDB" id="A0A1W2FWU8"/>
<accession>A0A1W2FWU8</accession>
<dbReference type="GO" id="GO:0016491">
    <property type="term" value="F:oxidoreductase activity"/>
    <property type="evidence" value="ECO:0007669"/>
    <property type="project" value="UniProtKB-KW"/>
</dbReference>
<dbReference type="InterPro" id="IPR036291">
    <property type="entry name" value="NAD(P)-bd_dom_sf"/>
</dbReference>
<dbReference type="InterPro" id="IPR020904">
    <property type="entry name" value="Sc_DH/Rdtase_CS"/>
</dbReference>
<evidence type="ECO:0000256" key="2">
    <source>
        <dbReference type="ARBA" id="ARBA00023002"/>
    </source>
</evidence>
<proteinExistence type="inferred from homology"/>
<dbReference type="PANTHER" id="PTHR43639">
    <property type="entry name" value="OXIDOREDUCTASE, SHORT-CHAIN DEHYDROGENASE/REDUCTASE FAMILY (AFU_ORTHOLOGUE AFUA_5G02870)"/>
    <property type="match status" value="1"/>
</dbReference>
<dbReference type="Pfam" id="PF13561">
    <property type="entry name" value="adh_short_C2"/>
    <property type="match status" value="1"/>
</dbReference>
<dbReference type="InterPro" id="IPR057326">
    <property type="entry name" value="KR_dom"/>
</dbReference>
<dbReference type="SMART" id="SM00822">
    <property type="entry name" value="PKS_KR"/>
    <property type="match status" value="1"/>
</dbReference>
<dbReference type="CDD" id="cd05233">
    <property type="entry name" value="SDR_c"/>
    <property type="match status" value="1"/>
</dbReference>